<accession>A0ABT8Y434</accession>
<sequence length="95" mass="10749">MRHFLLLALFALPVAAQAQAAEDEPHRLDRLRTEQLNRNAAAVVAKRDDAGAARDADDAQRDYVRARAAYQRRLIDWRARVDACVNGAYDACDRR</sequence>
<keyword evidence="3" id="KW-1185">Reference proteome</keyword>
<dbReference type="Proteomes" id="UP001169764">
    <property type="component" value="Unassembled WGS sequence"/>
</dbReference>
<keyword evidence="1" id="KW-0732">Signal</keyword>
<proteinExistence type="predicted"/>
<reference evidence="2" key="1">
    <citation type="submission" date="2023-07" db="EMBL/GenBank/DDBJ databases">
        <authorList>
            <person name="Kim M."/>
        </authorList>
    </citation>
    <scope>NUCLEOTIDE SEQUENCE</scope>
    <source>
        <strain evidence="2">BIUV-7</strain>
    </source>
</reference>
<comment type="caution">
    <text evidence="2">The sequence shown here is derived from an EMBL/GenBank/DDBJ whole genome shotgun (WGS) entry which is preliminary data.</text>
</comment>
<evidence type="ECO:0000313" key="3">
    <source>
        <dbReference type="Proteomes" id="UP001169764"/>
    </source>
</evidence>
<dbReference type="EMBL" id="JAUOTP010000001">
    <property type="protein sequence ID" value="MDO6413078.1"/>
    <property type="molecule type" value="Genomic_DNA"/>
</dbReference>
<gene>
    <name evidence="2" type="ORF">Q4F19_01660</name>
</gene>
<dbReference type="RefSeq" id="WP_303539400.1">
    <property type="nucleotide sequence ID" value="NZ_JAUOTP010000001.1"/>
</dbReference>
<organism evidence="2 3">
    <name type="scientific">Sphingomonas natans</name>
    <dbReference type="NCBI Taxonomy" id="3063330"/>
    <lineage>
        <taxon>Bacteria</taxon>
        <taxon>Pseudomonadati</taxon>
        <taxon>Pseudomonadota</taxon>
        <taxon>Alphaproteobacteria</taxon>
        <taxon>Sphingomonadales</taxon>
        <taxon>Sphingomonadaceae</taxon>
        <taxon>Sphingomonas</taxon>
    </lineage>
</organism>
<evidence type="ECO:0000256" key="1">
    <source>
        <dbReference type="SAM" id="SignalP"/>
    </source>
</evidence>
<protein>
    <submittedName>
        <fullName evidence="2">Uncharacterized protein</fullName>
    </submittedName>
</protein>
<feature type="chain" id="PRO_5045880936" evidence="1">
    <location>
        <begin position="21"/>
        <end position="95"/>
    </location>
</feature>
<name>A0ABT8Y434_9SPHN</name>
<evidence type="ECO:0000313" key="2">
    <source>
        <dbReference type="EMBL" id="MDO6413078.1"/>
    </source>
</evidence>
<feature type="signal peptide" evidence="1">
    <location>
        <begin position="1"/>
        <end position="20"/>
    </location>
</feature>